<dbReference type="RefSeq" id="WP_269332739.1">
    <property type="nucleotide sequence ID" value="NZ_JAMZFT010000002.1"/>
</dbReference>
<protein>
    <submittedName>
        <fullName evidence="1">Uncharacterized protein</fullName>
    </submittedName>
</protein>
<reference evidence="1" key="1">
    <citation type="submission" date="2022-06" db="EMBL/GenBank/DDBJ databases">
        <title>Isolation and Genomics of Futiania mangrovii gen. nov., sp. nov., a Rare and Metabolically-versatile member in the Class Alphaproteobacteria.</title>
        <authorList>
            <person name="Liu L."/>
            <person name="Huang W.-C."/>
            <person name="Pan J."/>
            <person name="Li J."/>
            <person name="Huang Y."/>
            <person name="Du H."/>
            <person name="Liu Y."/>
            <person name="Li M."/>
        </authorList>
    </citation>
    <scope>NUCLEOTIDE SEQUENCE</scope>
    <source>
        <strain evidence="1">FT118</strain>
    </source>
</reference>
<dbReference type="Proteomes" id="UP001055804">
    <property type="component" value="Unassembled WGS sequence"/>
</dbReference>
<proteinExistence type="predicted"/>
<gene>
    <name evidence="1" type="ORF">NJQ99_10270</name>
</gene>
<organism evidence="1 2">
    <name type="scientific">Futiania mangrovi</name>
    <dbReference type="NCBI Taxonomy" id="2959716"/>
    <lineage>
        <taxon>Bacteria</taxon>
        <taxon>Pseudomonadati</taxon>
        <taxon>Pseudomonadota</taxon>
        <taxon>Alphaproteobacteria</taxon>
        <taxon>Futianiales</taxon>
        <taxon>Futianiaceae</taxon>
        <taxon>Futiania</taxon>
    </lineage>
</organism>
<comment type="caution">
    <text evidence="1">The sequence shown here is derived from an EMBL/GenBank/DDBJ whole genome shotgun (WGS) entry which is preliminary data.</text>
</comment>
<sequence>MSGGPIDLNRVLPADLSPGGYEGEPFVPQALVAPFDPGLLDVYRQNSQVDRRVTGVDDFARLPPQSPGAYAQGLYDARDLLAGNPAVPDDLGAAGIALLDEALSGQAAARDDGWE</sequence>
<name>A0A9J6PDR8_9PROT</name>
<dbReference type="AlphaFoldDB" id="A0A9J6PDR8"/>
<evidence type="ECO:0000313" key="1">
    <source>
        <dbReference type="EMBL" id="MCP1336793.1"/>
    </source>
</evidence>
<accession>A0A9J6PDR8</accession>
<dbReference type="EMBL" id="JAMZFT010000002">
    <property type="protein sequence ID" value="MCP1336793.1"/>
    <property type="molecule type" value="Genomic_DNA"/>
</dbReference>
<evidence type="ECO:0000313" key="2">
    <source>
        <dbReference type="Proteomes" id="UP001055804"/>
    </source>
</evidence>
<keyword evidence="2" id="KW-1185">Reference proteome</keyword>